<dbReference type="InterPro" id="IPR039844">
    <property type="entry name" value="URB1"/>
</dbReference>
<keyword evidence="3" id="KW-1185">Reference proteome</keyword>
<accession>A0A087T3P3</accession>
<organism evidence="2 3">
    <name type="scientific">Stegodyphus mimosarum</name>
    <name type="common">African social velvet spider</name>
    <dbReference type="NCBI Taxonomy" id="407821"/>
    <lineage>
        <taxon>Eukaryota</taxon>
        <taxon>Metazoa</taxon>
        <taxon>Ecdysozoa</taxon>
        <taxon>Arthropoda</taxon>
        <taxon>Chelicerata</taxon>
        <taxon>Arachnida</taxon>
        <taxon>Araneae</taxon>
        <taxon>Araneomorphae</taxon>
        <taxon>Entelegynae</taxon>
        <taxon>Eresoidea</taxon>
        <taxon>Eresidae</taxon>
        <taxon>Stegodyphus</taxon>
    </lineage>
</organism>
<protein>
    <recommendedName>
        <fullName evidence="1">URB1 N-terminal domain-containing protein</fullName>
    </recommendedName>
</protein>
<dbReference type="EMBL" id="KK113260">
    <property type="protein sequence ID" value="KFM59732.1"/>
    <property type="molecule type" value="Genomic_DNA"/>
</dbReference>
<feature type="domain" description="URB1 N-terminal" evidence="1">
    <location>
        <begin position="6"/>
        <end position="92"/>
    </location>
</feature>
<reference evidence="2 3" key="1">
    <citation type="submission" date="2013-11" db="EMBL/GenBank/DDBJ databases">
        <title>Genome sequencing of Stegodyphus mimosarum.</title>
        <authorList>
            <person name="Bechsgaard J."/>
        </authorList>
    </citation>
    <scope>NUCLEOTIDE SEQUENCE [LARGE SCALE GENOMIC DNA]</scope>
</reference>
<dbReference type="Proteomes" id="UP000054359">
    <property type="component" value="Unassembled WGS sequence"/>
</dbReference>
<dbReference type="Pfam" id="PF11707">
    <property type="entry name" value="Npa1"/>
    <property type="match status" value="1"/>
</dbReference>
<dbReference type="PANTHER" id="PTHR13500:SF0">
    <property type="entry name" value="NUCLEOLAR PRE-RIBOSOMAL-ASSOCIATED PROTEIN 1"/>
    <property type="match status" value="1"/>
</dbReference>
<dbReference type="PANTHER" id="PTHR13500">
    <property type="entry name" value="NUCLEOLAR PRERIBOSOMAL-ASSOCIATED PROTEIN 1"/>
    <property type="match status" value="1"/>
</dbReference>
<dbReference type="GO" id="GO:0000466">
    <property type="term" value="P:maturation of 5.8S rRNA from tricistronic rRNA transcript (SSU-rRNA, 5.8S rRNA, LSU-rRNA)"/>
    <property type="evidence" value="ECO:0007669"/>
    <property type="project" value="TreeGrafter"/>
</dbReference>
<dbReference type="OrthoDB" id="72892at2759"/>
<sequence>MKTFCHILMRIASDLHIFSAAGNAIVNEILANGMKTVFGFLKPKQKSSRVKLALHLLSSMVALGKQAAHRVISKLDFSNVTFTQLLNKTNFSEEEDCRA</sequence>
<dbReference type="AlphaFoldDB" id="A0A087T3P3"/>
<feature type="non-terminal residue" evidence="2">
    <location>
        <position position="99"/>
    </location>
</feature>
<dbReference type="GO" id="GO:0000463">
    <property type="term" value="P:maturation of LSU-rRNA from tricistronic rRNA transcript (SSU-rRNA, 5.8S rRNA, LSU-rRNA)"/>
    <property type="evidence" value="ECO:0007669"/>
    <property type="project" value="TreeGrafter"/>
</dbReference>
<dbReference type="InterPro" id="IPR021714">
    <property type="entry name" value="URB1_N"/>
</dbReference>
<proteinExistence type="predicted"/>
<dbReference type="GO" id="GO:0005730">
    <property type="term" value="C:nucleolus"/>
    <property type="evidence" value="ECO:0007669"/>
    <property type="project" value="TreeGrafter"/>
</dbReference>
<evidence type="ECO:0000313" key="2">
    <source>
        <dbReference type="EMBL" id="KFM59732.1"/>
    </source>
</evidence>
<name>A0A087T3P3_STEMI</name>
<gene>
    <name evidence="2" type="ORF">X975_08157</name>
</gene>
<evidence type="ECO:0000313" key="3">
    <source>
        <dbReference type="Proteomes" id="UP000054359"/>
    </source>
</evidence>
<evidence type="ECO:0000259" key="1">
    <source>
        <dbReference type="Pfam" id="PF11707"/>
    </source>
</evidence>